<evidence type="ECO:0000313" key="2">
    <source>
        <dbReference type="Proteomes" id="UP000616724"/>
    </source>
</evidence>
<reference evidence="1 2" key="1">
    <citation type="submission" date="2021-01" db="EMBL/GenBank/DDBJ databases">
        <title>Whole genome shotgun sequence of Planobispora longispora NBRC 13918.</title>
        <authorList>
            <person name="Komaki H."/>
            <person name="Tamura T."/>
        </authorList>
    </citation>
    <scope>NUCLEOTIDE SEQUENCE [LARGE SCALE GENOMIC DNA]</scope>
    <source>
        <strain evidence="1 2">NBRC 13918</strain>
    </source>
</reference>
<evidence type="ECO:0000313" key="1">
    <source>
        <dbReference type="EMBL" id="GIH81191.1"/>
    </source>
</evidence>
<dbReference type="EMBL" id="BOOH01000070">
    <property type="protein sequence ID" value="GIH81191.1"/>
    <property type="molecule type" value="Genomic_DNA"/>
</dbReference>
<sequence length="83" mass="9058">MLALTLIGSAIHLSVLLALPVLIAASLAAYRRCLIRNPYATCRPCKGTGYRRSRLFASSTGYCPDCICTGRRPRPGVHLLNVR</sequence>
<dbReference type="Proteomes" id="UP000616724">
    <property type="component" value="Unassembled WGS sequence"/>
</dbReference>
<dbReference type="AlphaFoldDB" id="A0A8J3RQS8"/>
<gene>
    <name evidence="1" type="ORF">Plo01_76200</name>
</gene>
<protein>
    <submittedName>
        <fullName evidence="1">Uncharacterized protein</fullName>
    </submittedName>
</protein>
<comment type="caution">
    <text evidence="1">The sequence shown here is derived from an EMBL/GenBank/DDBJ whole genome shotgun (WGS) entry which is preliminary data.</text>
</comment>
<keyword evidence="2" id="KW-1185">Reference proteome</keyword>
<accession>A0A8J3RQS8</accession>
<organism evidence="1 2">
    <name type="scientific">Planobispora longispora</name>
    <dbReference type="NCBI Taxonomy" id="28887"/>
    <lineage>
        <taxon>Bacteria</taxon>
        <taxon>Bacillati</taxon>
        <taxon>Actinomycetota</taxon>
        <taxon>Actinomycetes</taxon>
        <taxon>Streptosporangiales</taxon>
        <taxon>Streptosporangiaceae</taxon>
        <taxon>Planobispora</taxon>
    </lineage>
</organism>
<proteinExistence type="predicted"/>
<name>A0A8J3RQS8_9ACTN</name>